<accession>A0AA43QIA5</accession>
<evidence type="ECO:0000256" key="1">
    <source>
        <dbReference type="ARBA" id="ARBA00004141"/>
    </source>
</evidence>
<feature type="transmembrane region" description="Helical" evidence="6">
    <location>
        <begin position="80"/>
        <end position="104"/>
    </location>
</feature>
<evidence type="ECO:0000256" key="3">
    <source>
        <dbReference type="ARBA" id="ARBA00022692"/>
    </source>
</evidence>
<gene>
    <name evidence="7" type="ORF">OHK93_004028</name>
</gene>
<evidence type="ECO:0000256" key="2">
    <source>
        <dbReference type="ARBA" id="ARBA00022448"/>
    </source>
</evidence>
<evidence type="ECO:0000256" key="6">
    <source>
        <dbReference type="SAM" id="Phobius"/>
    </source>
</evidence>
<evidence type="ECO:0000256" key="5">
    <source>
        <dbReference type="ARBA" id="ARBA00023136"/>
    </source>
</evidence>
<comment type="subcellular location">
    <subcellularLocation>
        <location evidence="1">Membrane</location>
        <topology evidence="1">Multi-pass membrane protein</topology>
    </subcellularLocation>
</comment>
<sequence>MEVELVDVHTLPEKSLNTTELRKFAKDETVLSRFGKRQQLRRDFGLLPVIGLTSTLMITWEVITATLLNGLQNGGPAGLIYGFIFAWCGSSLQALVMGEMASMIPLAGGPFNWVAILSPPWCRNFLSYLAGWLTVITWQALVAGTAYVSGTLVQGLLILNYPDYDYQRWHGTLLFYAVLAFALFVNTYLGRLLPQIESMILFFHILGFFGVLIPLVYLAPHQPASEVFTNFLNVGDWSTTTLSFFVGLISAMSSFPGLDAADHIAEEIQNAPTVIPISMGVSTLLNGSLGFAMLLALLFCMPSDVQNILNSETYYPFMNIYTYAVGSTSGATAMASVIVITQIFALVGVVATASRMLWAFARENGLPFSKYIARVDQRTHLPLYAIGVTTIINLLLALINIGSSVGFDAFISLIVAGYHSSFILAASVMLNKRLTTPESDLPWGPFKLGRAGVPVTVLAIIYSLIGAFWSMWPTTPKPSAESMNYCAVMFGSVILFSLFFWLVYGRKHYTVPVLEAWS</sequence>
<dbReference type="EMBL" id="JAPUFD010000002">
    <property type="protein sequence ID" value="MDI1485839.1"/>
    <property type="molecule type" value="Genomic_DNA"/>
</dbReference>
<keyword evidence="5 6" id="KW-0472">Membrane</keyword>
<keyword evidence="4 6" id="KW-1133">Transmembrane helix</keyword>
<dbReference type="PANTHER" id="PTHR45649">
    <property type="entry name" value="AMINO-ACID PERMEASE BAT1"/>
    <property type="match status" value="1"/>
</dbReference>
<dbReference type="GO" id="GO:0022857">
    <property type="term" value="F:transmembrane transporter activity"/>
    <property type="evidence" value="ECO:0007669"/>
    <property type="project" value="InterPro"/>
</dbReference>
<feature type="transmembrane region" description="Helical" evidence="6">
    <location>
        <begin position="240"/>
        <end position="261"/>
    </location>
</feature>
<name>A0AA43QIA5_9LECA</name>
<dbReference type="Proteomes" id="UP001161017">
    <property type="component" value="Unassembled WGS sequence"/>
</dbReference>
<evidence type="ECO:0000256" key="4">
    <source>
        <dbReference type="ARBA" id="ARBA00022989"/>
    </source>
</evidence>
<dbReference type="PANTHER" id="PTHR45649:SF1">
    <property type="entry name" value="TRANSPORTER, PUTATIVE (EUROFUNG)-RELATED"/>
    <property type="match status" value="1"/>
</dbReference>
<comment type="caution">
    <text evidence="7">The sequence shown here is derived from an EMBL/GenBank/DDBJ whole genome shotgun (WGS) entry which is preliminary data.</text>
</comment>
<feature type="transmembrane region" description="Helical" evidence="6">
    <location>
        <begin position="409"/>
        <end position="430"/>
    </location>
</feature>
<evidence type="ECO:0000313" key="7">
    <source>
        <dbReference type="EMBL" id="MDI1485839.1"/>
    </source>
</evidence>
<feature type="transmembrane region" description="Helical" evidence="6">
    <location>
        <begin position="451"/>
        <end position="470"/>
    </location>
</feature>
<feature type="transmembrane region" description="Helical" evidence="6">
    <location>
        <begin position="44"/>
        <end position="68"/>
    </location>
</feature>
<evidence type="ECO:0008006" key="9">
    <source>
        <dbReference type="Google" id="ProtNLM"/>
    </source>
</evidence>
<evidence type="ECO:0000313" key="8">
    <source>
        <dbReference type="Proteomes" id="UP001161017"/>
    </source>
</evidence>
<feature type="transmembrane region" description="Helical" evidence="6">
    <location>
        <begin position="381"/>
        <end position="403"/>
    </location>
</feature>
<dbReference type="Pfam" id="PF13520">
    <property type="entry name" value="AA_permease_2"/>
    <property type="match status" value="1"/>
</dbReference>
<feature type="transmembrane region" description="Helical" evidence="6">
    <location>
        <begin position="169"/>
        <end position="189"/>
    </location>
</feature>
<feature type="transmembrane region" description="Helical" evidence="6">
    <location>
        <begin position="333"/>
        <end position="360"/>
    </location>
</feature>
<dbReference type="AlphaFoldDB" id="A0AA43QIA5"/>
<feature type="transmembrane region" description="Helical" evidence="6">
    <location>
        <begin position="125"/>
        <end position="149"/>
    </location>
</feature>
<dbReference type="PIRSF" id="PIRSF006060">
    <property type="entry name" value="AA_transporter"/>
    <property type="match status" value="1"/>
</dbReference>
<dbReference type="Gene3D" id="1.20.1740.10">
    <property type="entry name" value="Amino acid/polyamine transporter I"/>
    <property type="match status" value="1"/>
</dbReference>
<feature type="transmembrane region" description="Helical" evidence="6">
    <location>
        <begin position="201"/>
        <end position="220"/>
    </location>
</feature>
<feature type="transmembrane region" description="Helical" evidence="6">
    <location>
        <begin position="273"/>
        <end position="299"/>
    </location>
</feature>
<dbReference type="GO" id="GO:0016020">
    <property type="term" value="C:membrane"/>
    <property type="evidence" value="ECO:0007669"/>
    <property type="project" value="UniProtKB-SubCell"/>
</dbReference>
<keyword evidence="3 6" id="KW-0812">Transmembrane</keyword>
<proteinExistence type="predicted"/>
<keyword evidence="2" id="KW-0813">Transport</keyword>
<keyword evidence="8" id="KW-1185">Reference proteome</keyword>
<organism evidence="7 8">
    <name type="scientific">Ramalina farinacea</name>
    <dbReference type="NCBI Taxonomy" id="258253"/>
    <lineage>
        <taxon>Eukaryota</taxon>
        <taxon>Fungi</taxon>
        <taxon>Dikarya</taxon>
        <taxon>Ascomycota</taxon>
        <taxon>Pezizomycotina</taxon>
        <taxon>Lecanoromycetes</taxon>
        <taxon>OSLEUM clade</taxon>
        <taxon>Lecanoromycetidae</taxon>
        <taxon>Lecanorales</taxon>
        <taxon>Lecanorineae</taxon>
        <taxon>Ramalinaceae</taxon>
        <taxon>Ramalina</taxon>
    </lineage>
</organism>
<protein>
    <recommendedName>
        <fullName evidence="9">Amino acid transporter</fullName>
    </recommendedName>
</protein>
<feature type="transmembrane region" description="Helical" evidence="6">
    <location>
        <begin position="482"/>
        <end position="504"/>
    </location>
</feature>
<dbReference type="InterPro" id="IPR002293">
    <property type="entry name" value="AA/rel_permease1"/>
</dbReference>
<reference evidence="7" key="1">
    <citation type="journal article" date="2023" name="Genome Biol. Evol.">
        <title>First Whole Genome Sequence and Flow Cytometry Genome Size Data for the Lichen-Forming Fungus Ramalina farinacea (Ascomycota).</title>
        <authorList>
            <person name="Llewellyn T."/>
            <person name="Mian S."/>
            <person name="Hill R."/>
            <person name="Leitch I.J."/>
            <person name="Gaya E."/>
        </authorList>
    </citation>
    <scope>NUCLEOTIDE SEQUENCE</scope>
    <source>
        <strain evidence="7">LIQ254RAFAR</strain>
    </source>
</reference>